<feature type="signal peptide" evidence="10">
    <location>
        <begin position="1"/>
        <end position="26"/>
    </location>
</feature>
<evidence type="ECO:0000256" key="8">
    <source>
        <dbReference type="PROSITE-ProRule" id="PRU01360"/>
    </source>
</evidence>
<dbReference type="PANTHER" id="PTHR47234">
    <property type="match status" value="1"/>
</dbReference>
<comment type="subcellular location">
    <subcellularLocation>
        <location evidence="1 8">Cell outer membrane</location>
        <topology evidence="1 8">Multi-pass membrane protein</topology>
    </subcellularLocation>
</comment>
<organism evidence="13 14">
    <name type="scientific">Asticcacaulis machinosus</name>
    <dbReference type="NCBI Taxonomy" id="2984211"/>
    <lineage>
        <taxon>Bacteria</taxon>
        <taxon>Pseudomonadati</taxon>
        <taxon>Pseudomonadota</taxon>
        <taxon>Alphaproteobacteria</taxon>
        <taxon>Caulobacterales</taxon>
        <taxon>Caulobacteraceae</taxon>
        <taxon>Asticcacaulis</taxon>
    </lineage>
</organism>
<evidence type="ECO:0000256" key="10">
    <source>
        <dbReference type="SAM" id="SignalP"/>
    </source>
</evidence>
<dbReference type="InterPro" id="IPR039426">
    <property type="entry name" value="TonB-dep_rcpt-like"/>
</dbReference>
<evidence type="ECO:0000313" key="14">
    <source>
        <dbReference type="Proteomes" id="UP001218579"/>
    </source>
</evidence>
<keyword evidence="5 9" id="KW-0798">TonB box</keyword>
<evidence type="ECO:0000256" key="7">
    <source>
        <dbReference type="ARBA" id="ARBA00023237"/>
    </source>
</evidence>
<reference evidence="13 14" key="1">
    <citation type="submission" date="2023-01" db="EMBL/GenBank/DDBJ databases">
        <title>Novel species of the genus Asticcacaulis isolated from rivers.</title>
        <authorList>
            <person name="Lu H."/>
        </authorList>
    </citation>
    <scope>NUCLEOTIDE SEQUENCE [LARGE SCALE GENOMIC DNA]</scope>
    <source>
        <strain evidence="13 14">LKC15W</strain>
    </source>
</reference>
<name>A0ABT5HHX8_9CAUL</name>
<sequence length="936" mass="100754">MSKTRFPKLLTATSLVALFTCSSVWAQEAPAPAPDSAEEEVQEVVVTGSRVVRNGFAAPTPVNVLGREEIKAEAPANIADFVNTLPSVKGSATASNSSGALSNGQAGISALNLRALGTGRTLVLFDGQRSVISSATGLVDTNTFPQSLIERVEVVTGGASSAYGSDAIGGVVNFILDKKYTGFKTTAEYGETAEGDAENWKLNATYGTGFADDRGHFLLSYEKAKQEGVHYTARDWAKKGYFSMRNPNTAAGQPFYIVSDGIGLSSLTPGGLITAGPLRGTYFGEGGSVNQLTYGASSGQWMLGGNWQYPTSGMLGTNSLVAGDDRDSLFTRLSYEVTPYLNVFAQASYAKYEGLSYYIQPTTTGVTIRSDNAYLPASVRTAMTNAGLTSFVMGTSNGDMPASGSTMERETQRYVVGADGTFDALGLGFKWDSYYQMGITDTVEALTDTYNNALLTLATDAVFRPGTTEIVCRSTLTNPTNGCVPINRFGTGVASAAALDYVLGTPTRKQRFEQDVAALNFSTSDIMGWAGPISLAFGAEWRREAMDGFVPPQYQSGWKYGNFKVSTGSYEVAEAYVEAVVPMFKGFDLNAAFRYADYSTSGPARPWKVGFTYAPIEDIKLRYTMSRDIRAPNLSELYDSGTARSNSVAINGTSVAFVQNLQGSTLVKPEVADGIGVGVVVRPRFWPGFEASVDYYDIEVEGVISFVTAQQVADYCNINGIQSYCNNMIYSGPTLQTINLYYDNLNRMLARGMDIEASYRFNLADVYSKASGSLSLRGMATHYITNITDDGVTAIDFAGSNSASTPNWVYRITALYKLDPWTINLTARGVSDGVLSNAYTECTSACPASVAPYYTINDNTVDGAVYFDVAVNRVIEIGGVKAEAYMSIKNLMDKDPVLLSNPSNLGAENTPAYLQTNRGLYDVMGRVYRVGLRMEF</sequence>
<dbReference type="InterPro" id="IPR012910">
    <property type="entry name" value="Plug_dom"/>
</dbReference>
<dbReference type="PANTHER" id="PTHR47234:SF3">
    <property type="entry name" value="SECRETIN_TONB SHORT N-TERMINAL DOMAIN-CONTAINING PROTEIN"/>
    <property type="match status" value="1"/>
</dbReference>
<dbReference type="InterPro" id="IPR037066">
    <property type="entry name" value="Plug_dom_sf"/>
</dbReference>
<keyword evidence="3 8" id="KW-1134">Transmembrane beta strand</keyword>
<evidence type="ECO:0000259" key="11">
    <source>
        <dbReference type="Pfam" id="PF00593"/>
    </source>
</evidence>
<dbReference type="PROSITE" id="PS52016">
    <property type="entry name" value="TONB_DEPENDENT_REC_3"/>
    <property type="match status" value="1"/>
</dbReference>
<dbReference type="EMBL" id="JAQQKV010000001">
    <property type="protein sequence ID" value="MDC7675798.1"/>
    <property type="molecule type" value="Genomic_DNA"/>
</dbReference>
<evidence type="ECO:0000256" key="6">
    <source>
        <dbReference type="ARBA" id="ARBA00023136"/>
    </source>
</evidence>
<dbReference type="InterPro" id="IPR000531">
    <property type="entry name" value="Beta-barrel_TonB"/>
</dbReference>
<comment type="similarity">
    <text evidence="8 9">Belongs to the TonB-dependent receptor family.</text>
</comment>
<proteinExistence type="inferred from homology"/>
<dbReference type="SUPFAM" id="SSF56935">
    <property type="entry name" value="Porins"/>
    <property type="match status" value="1"/>
</dbReference>
<keyword evidence="2 8" id="KW-0813">Transport</keyword>
<comment type="caution">
    <text evidence="13">The sequence shown here is derived from an EMBL/GenBank/DDBJ whole genome shotgun (WGS) entry which is preliminary data.</text>
</comment>
<keyword evidence="13" id="KW-0675">Receptor</keyword>
<dbReference type="Gene3D" id="2.40.170.20">
    <property type="entry name" value="TonB-dependent receptor, beta-barrel domain"/>
    <property type="match status" value="1"/>
</dbReference>
<feature type="domain" description="TonB-dependent receptor plug" evidence="12">
    <location>
        <begin position="58"/>
        <end position="171"/>
    </location>
</feature>
<dbReference type="Gene3D" id="2.170.130.10">
    <property type="entry name" value="TonB-dependent receptor, plug domain"/>
    <property type="match status" value="1"/>
</dbReference>
<protein>
    <submittedName>
        <fullName evidence="13">TonB-dependent receptor</fullName>
    </submittedName>
</protein>
<keyword evidence="7 8" id="KW-0998">Cell outer membrane</keyword>
<dbReference type="RefSeq" id="WP_272744118.1">
    <property type="nucleotide sequence ID" value="NZ_JAQQKV010000001.1"/>
</dbReference>
<evidence type="ECO:0000256" key="4">
    <source>
        <dbReference type="ARBA" id="ARBA00022692"/>
    </source>
</evidence>
<dbReference type="Pfam" id="PF07715">
    <property type="entry name" value="Plug"/>
    <property type="match status" value="1"/>
</dbReference>
<evidence type="ECO:0000313" key="13">
    <source>
        <dbReference type="EMBL" id="MDC7675798.1"/>
    </source>
</evidence>
<keyword evidence="4 8" id="KW-0812">Transmembrane</keyword>
<keyword evidence="10" id="KW-0732">Signal</keyword>
<evidence type="ECO:0000256" key="1">
    <source>
        <dbReference type="ARBA" id="ARBA00004571"/>
    </source>
</evidence>
<dbReference type="InterPro" id="IPR036942">
    <property type="entry name" value="Beta-barrel_TonB_sf"/>
</dbReference>
<keyword evidence="6 8" id="KW-0472">Membrane</keyword>
<evidence type="ECO:0000256" key="2">
    <source>
        <dbReference type="ARBA" id="ARBA00022448"/>
    </source>
</evidence>
<accession>A0ABT5HHX8</accession>
<evidence type="ECO:0000256" key="9">
    <source>
        <dbReference type="RuleBase" id="RU003357"/>
    </source>
</evidence>
<keyword evidence="14" id="KW-1185">Reference proteome</keyword>
<gene>
    <name evidence="13" type="ORF">PQU98_06640</name>
</gene>
<feature type="chain" id="PRO_5046196395" evidence="10">
    <location>
        <begin position="27"/>
        <end position="936"/>
    </location>
</feature>
<evidence type="ECO:0000256" key="3">
    <source>
        <dbReference type="ARBA" id="ARBA00022452"/>
    </source>
</evidence>
<evidence type="ECO:0000256" key="5">
    <source>
        <dbReference type="ARBA" id="ARBA00023077"/>
    </source>
</evidence>
<dbReference type="Proteomes" id="UP001218579">
    <property type="component" value="Unassembled WGS sequence"/>
</dbReference>
<feature type="domain" description="TonB-dependent receptor-like beta-barrel" evidence="11">
    <location>
        <begin position="406"/>
        <end position="855"/>
    </location>
</feature>
<dbReference type="Pfam" id="PF00593">
    <property type="entry name" value="TonB_dep_Rec_b-barrel"/>
    <property type="match status" value="1"/>
</dbReference>
<evidence type="ECO:0000259" key="12">
    <source>
        <dbReference type="Pfam" id="PF07715"/>
    </source>
</evidence>